<dbReference type="InterPro" id="IPR008927">
    <property type="entry name" value="6-PGluconate_DH-like_C_sf"/>
</dbReference>
<dbReference type="Gene3D" id="3.40.50.720">
    <property type="entry name" value="NAD(P)-binding Rossmann-like Domain"/>
    <property type="match status" value="2"/>
</dbReference>
<dbReference type="GO" id="GO:0016616">
    <property type="term" value="F:oxidoreductase activity, acting on the CH-OH group of donors, NAD or NADP as acceptor"/>
    <property type="evidence" value="ECO:0007669"/>
    <property type="project" value="InterPro"/>
</dbReference>
<dbReference type="InterPro" id="IPR017476">
    <property type="entry name" value="UDP-Glc/GDP-Man"/>
</dbReference>
<feature type="domain" description="UDP-glucose/GDP-mannose dehydrogenase N-terminal" evidence="2">
    <location>
        <begin position="1"/>
        <end position="62"/>
    </location>
</feature>
<dbReference type="SUPFAM" id="SSF51735">
    <property type="entry name" value="NAD(P)-binding Rossmann-fold domains"/>
    <property type="match status" value="1"/>
</dbReference>
<organism evidence="3">
    <name type="scientific">marine sediment metagenome</name>
    <dbReference type="NCBI Taxonomy" id="412755"/>
    <lineage>
        <taxon>unclassified sequences</taxon>
        <taxon>metagenomes</taxon>
        <taxon>ecological metagenomes</taxon>
    </lineage>
</organism>
<protein>
    <recommendedName>
        <fullName evidence="4">UDP-glucose/GDP-mannose dehydrogenase dimerisation domain-containing protein</fullName>
    </recommendedName>
</protein>
<evidence type="ECO:0000313" key="3">
    <source>
        <dbReference type="EMBL" id="GAH34704.1"/>
    </source>
</evidence>
<dbReference type="GO" id="GO:0051287">
    <property type="term" value="F:NAD binding"/>
    <property type="evidence" value="ECO:0007669"/>
    <property type="project" value="InterPro"/>
</dbReference>
<dbReference type="PANTHER" id="PTHR43491:SF1">
    <property type="entry name" value="UDP-N-ACETYL-D-MANNOSAMINE DEHYDROGENASE"/>
    <property type="match status" value="1"/>
</dbReference>
<feature type="non-terminal residue" evidence="3">
    <location>
        <position position="146"/>
    </location>
</feature>
<dbReference type="AlphaFoldDB" id="X1FZD5"/>
<dbReference type="Pfam" id="PF00984">
    <property type="entry name" value="UDPG_MGDP_dh"/>
    <property type="match status" value="1"/>
</dbReference>
<dbReference type="EMBL" id="BARU01014606">
    <property type="protein sequence ID" value="GAH34704.1"/>
    <property type="molecule type" value="Genomic_DNA"/>
</dbReference>
<dbReference type="Pfam" id="PF03721">
    <property type="entry name" value="UDPG_MGDP_dh_N"/>
    <property type="match status" value="1"/>
</dbReference>
<gene>
    <name evidence="3" type="ORF">S03H2_25675</name>
</gene>
<sequence>ESTTYPGTTREVIVSEIERMGYKAGKDFFVAYSPERVDPGNPRFTTKNIPKVIGAITETCRKLAYELYSTFLKNIHIVETVEEAEMAKLLENTFRAVNIGLVNEMTIMCERMGINIWNVIEAASTKPFGFMPFYPGPGIGGHCIPL</sequence>
<dbReference type="PIRSF" id="PIRSF000124">
    <property type="entry name" value="UDPglc_GDPman_dh"/>
    <property type="match status" value="1"/>
</dbReference>
<evidence type="ECO:0000259" key="2">
    <source>
        <dbReference type="Pfam" id="PF03721"/>
    </source>
</evidence>
<dbReference type="SUPFAM" id="SSF48179">
    <property type="entry name" value="6-phosphogluconate dehydrogenase C-terminal domain-like"/>
    <property type="match status" value="1"/>
</dbReference>
<dbReference type="InterPro" id="IPR014026">
    <property type="entry name" value="UDP-Glc/GDP-Man_DH_dimer"/>
</dbReference>
<evidence type="ECO:0008006" key="4">
    <source>
        <dbReference type="Google" id="ProtNLM"/>
    </source>
</evidence>
<feature type="non-terminal residue" evidence="3">
    <location>
        <position position="1"/>
    </location>
</feature>
<dbReference type="GO" id="GO:0016628">
    <property type="term" value="F:oxidoreductase activity, acting on the CH-CH group of donors, NAD or NADP as acceptor"/>
    <property type="evidence" value="ECO:0007669"/>
    <property type="project" value="InterPro"/>
</dbReference>
<comment type="caution">
    <text evidence="3">The sequence shown here is derived from an EMBL/GenBank/DDBJ whole genome shotgun (WGS) entry which is preliminary data.</text>
</comment>
<dbReference type="PIRSF" id="PIRSF500136">
    <property type="entry name" value="UDP_ManNAc_DH"/>
    <property type="match status" value="1"/>
</dbReference>
<dbReference type="InterPro" id="IPR028359">
    <property type="entry name" value="UDP_ManNAc/GlcNAc_DH"/>
</dbReference>
<dbReference type="GO" id="GO:0000271">
    <property type="term" value="P:polysaccharide biosynthetic process"/>
    <property type="evidence" value="ECO:0007669"/>
    <property type="project" value="InterPro"/>
</dbReference>
<name>X1FZD5_9ZZZZ</name>
<dbReference type="InterPro" id="IPR001732">
    <property type="entry name" value="UDP-Glc/GDP-Man_DH_N"/>
</dbReference>
<reference evidence="3" key="1">
    <citation type="journal article" date="2014" name="Front. Microbiol.">
        <title>High frequency of phylogenetically diverse reductive dehalogenase-homologous genes in deep subseafloor sedimentary metagenomes.</title>
        <authorList>
            <person name="Kawai M."/>
            <person name="Futagami T."/>
            <person name="Toyoda A."/>
            <person name="Takaki Y."/>
            <person name="Nishi S."/>
            <person name="Hori S."/>
            <person name="Arai W."/>
            <person name="Tsubouchi T."/>
            <person name="Morono Y."/>
            <person name="Uchiyama I."/>
            <person name="Ito T."/>
            <person name="Fujiyama A."/>
            <person name="Inagaki F."/>
            <person name="Takami H."/>
        </authorList>
    </citation>
    <scope>NUCLEOTIDE SEQUENCE</scope>
    <source>
        <strain evidence="3">Expedition CK06-06</strain>
    </source>
</reference>
<proteinExistence type="predicted"/>
<dbReference type="InterPro" id="IPR036291">
    <property type="entry name" value="NAD(P)-bd_dom_sf"/>
</dbReference>
<feature type="domain" description="UDP-glucose/GDP-mannose dehydrogenase dimerisation" evidence="1">
    <location>
        <begin position="82"/>
        <end position="145"/>
    </location>
</feature>
<accession>X1FZD5</accession>
<evidence type="ECO:0000259" key="1">
    <source>
        <dbReference type="Pfam" id="PF00984"/>
    </source>
</evidence>
<dbReference type="PANTHER" id="PTHR43491">
    <property type="entry name" value="UDP-N-ACETYL-D-MANNOSAMINE DEHYDROGENASE"/>
    <property type="match status" value="1"/>
</dbReference>